<dbReference type="AlphaFoldDB" id="A0AAW6U611"/>
<dbReference type="RefSeq" id="WP_282839769.1">
    <property type="nucleotide sequence ID" value="NZ_JASCXW010000025.1"/>
</dbReference>
<evidence type="ECO:0008006" key="3">
    <source>
        <dbReference type="Google" id="ProtNLM"/>
    </source>
</evidence>
<keyword evidence="2" id="KW-1185">Reference proteome</keyword>
<gene>
    <name evidence="1" type="ORF">QJ521_07155</name>
</gene>
<sequence length="328" mass="37350">MIKSIDDVQTLGIIGLAKNTGKTTTLNAMLKLYDKYKIGLTSIGLDGEDLDQVNFLPKPKIHVKKGMIVATACACLEASDIHFEILEKTELMTALGKVKIIEVLQDGTMVIAGPTTNQELHILIELMKKYVDKVFVDGAFNRMTFANIKNIDAICLSTGASVSPSMMHTIEKTRRIVESFNYPKTNWINEVPKQSLIIQTDQQDYNFYDKKLTTIHHVIQHVNKSLKYVYIKGAITQRVIDYLIEYSVKDFVLICDDPTKLLFSDVYYQYIENLNIKIEVIHQCPLMFVTINPFSPVGKHYDADLFLSELKKVIKIPVYNVEKEFNNV</sequence>
<evidence type="ECO:0000313" key="2">
    <source>
        <dbReference type="Proteomes" id="UP001431532"/>
    </source>
</evidence>
<accession>A0AAW6U611</accession>
<dbReference type="EMBL" id="JASCXW010000025">
    <property type="protein sequence ID" value="MDI6453337.1"/>
    <property type="molecule type" value="Genomic_DNA"/>
</dbReference>
<proteinExistence type="predicted"/>
<dbReference type="Proteomes" id="UP001431532">
    <property type="component" value="Unassembled WGS sequence"/>
</dbReference>
<comment type="caution">
    <text evidence="1">The sequence shown here is derived from an EMBL/GenBank/DDBJ whole genome shotgun (WGS) entry which is preliminary data.</text>
</comment>
<reference evidence="1" key="1">
    <citation type="submission" date="2023-05" db="EMBL/GenBank/DDBJ databases">
        <title>Mariniplasma microaerophilum sp. nov., a novel anaerobic mollicute isolated from terrestrial mud volcano, Taman Peninsula, Russia.</title>
        <authorList>
            <person name="Khomyakova M.A."/>
            <person name="Merkel A.Y."/>
            <person name="Slobodkin A.I."/>
        </authorList>
    </citation>
    <scope>NUCLEOTIDE SEQUENCE</scope>
    <source>
        <strain evidence="1">M4Ah</strain>
    </source>
</reference>
<protein>
    <recommendedName>
        <fullName evidence="3">Molybdopterin-guanine dinucleotide biosynthesis protein B</fullName>
    </recommendedName>
</protein>
<name>A0AAW6U611_9MOLU</name>
<organism evidence="1 2">
    <name type="scientific">Peloplasma aerotolerans</name>
    <dbReference type="NCBI Taxonomy" id="3044389"/>
    <lineage>
        <taxon>Bacteria</taxon>
        <taxon>Bacillati</taxon>
        <taxon>Mycoplasmatota</taxon>
        <taxon>Mollicutes</taxon>
        <taxon>Acholeplasmatales</taxon>
        <taxon>Acholeplasmataceae</taxon>
        <taxon>Peloplasma</taxon>
    </lineage>
</organism>
<evidence type="ECO:0000313" key="1">
    <source>
        <dbReference type="EMBL" id="MDI6453337.1"/>
    </source>
</evidence>